<evidence type="ECO:0000259" key="2">
    <source>
        <dbReference type="Pfam" id="PF12770"/>
    </source>
</evidence>
<dbReference type="Pfam" id="PF12770">
    <property type="entry name" value="CHAT"/>
    <property type="match status" value="1"/>
</dbReference>
<keyword evidence="4" id="KW-1185">Reference proteome</keyword>
<proteinExistence type="predicted"/>
<organism evidence="3 4">
    <name type="scientific">Saccharothrix xinjiangensis</name>
    <dbReference type="NCBI Taxonomy" id="204798"/>
    <lineage>
        <taxon>Bacteria</taxon>
        <taxon>Bacillati</taxon>
        <taxon>Actinomycetota</taxon>
        <taxon>Actinomycetes</taxon>
        <taxon>Pseudonocardiales</taxon>
        <taxon>Pseudonocardiaceae</taxon>
        <taxon>Saccharothrix</taxon>
    </lineage>
</organism>
<dbReference type="SUPFAM" id="SSF48452">
    <property type="entry name" value="TPR-like"/>
    <property type="match status" value="2"/>
</dbReference>
<dbReference type="RefSeq" id="WP_344040500.1">
    <property type="nucleotide sequence ID" value="NZ_BAAAKE010000023.1"/>
</dbReference>
<dbReference type="InterPro" id="IPR024983">
    <property type="entry name" value="CHAT_dom"/>
</dbReference>
<dbReference type="Proteomes" id="UP001595833">
    <property type="component" value="Unassembled WGS sequence"/>
</dbReference>
<dbReference type="PANTHER" id="PTHR10098:SF106">
    <property type="entry name" value="TETRATRICOPEPTIDE REPEAT PROTEIN 28-LIKE PROTEIN"/>
    <property type="match status" value="1"/>
</dbReference>
<feature type="region of interest" description="Disordered" evidence="1">
    <location>
        <begin position="524"/>
        <end position="543"/>
    </location>
</feature>
<dbReference type="Gene3D" id="1.25.40.10">
    <property type="entry name" value="Tetratricopeptide repeat domain"/>
    <property type="match status" value="2"/>
</dbReference>
<evidence type="ECO:0000313" key="4">
    <source>
        <dbReference type="Proteomes" id="UP001595833"/>
    </source>
</evidence>
<protein>
    <submittedName>
        <fullName evidence="3">CHAT domain-containing protein</fullName>
    </submittedName>
</protein>
<dbReference type="Pfam" id="PF13424">
    <property type="entry name" value="TPR_12"/>
    <property type="match status" value="1"/>
</dbReference>
<evidence type="ECO:0000256" key="1">
    <source>
        <dbReference type="SAM" id="MobiDB-lite"/>
    </source>
</evidence>
<gene>
    <name evidence="3" type="ORF">ACFPFM_34350</name>
</gene>
<comment type="caution">
    <text evidence="3">The sequence shown here is derived from an EMBL/GenBank/DDBJ whole genome shotgun (WGS) entry which is preliminary data.</text>
</comment>
<dbReference type="PANTHER" id="PTHR10098">
    <property type="entry name" value="RAPSYN-RELATED"/>
    <property type="match status" value="1"/>
</dbReference>
<sequence>MAGETAAAALEARQRDPRAAIEIGRSALRAARAAGDAEEASAAERAIGLSLRELHDFDGALRHLRRAVRIAERAGSARLAALARVSLAFVLSNTGRHAQALRAVNAALEELDGGDADIARMQRGLVLHYLCRYDEARREYNRSIEAARRTGDKLGEARARNNRGLLRAYTGGLRAADEDFDRAAALYRELDLELAVADVRWNAGISASRAGDVPRALTMFAEAEREYRRLEVPRPALLINRLELLVSVPLLEEARAAADRALEELGDDLVLARSEAMFYRARVALLEGDLDRAVEMAVAARRGFRREKREVWEAGARHVELRAAYLSGRRDRALGAALARVASRLDALGWRMAGLEARVDAALVARDLGDGRRAVAELVVAGAARHGGTAAHRVQGWYAEALRRDLEGNARGAQIALRRGLRLLDEYRVSLGAAELRALSGAQGKALALEGLRAAVASGHAARVLSWAEAWRAGALRMTPARPPEDSGLADALAELRAVTADLEAALLGGRPVAALRQRQVRGEQRVRDLTRQTSGGGAVSTPPDVHDLAHALGPAALVEYIDHGGALLAVVVAGGRASLHHLGRLDGALREVRLLRFALHRLVTLPEHVDRSAVRAGADHAAGLLETRLLAPLRRRLGARPLVLAPTGPLGGLPWSALPSCRGRSVVVAPSATVWLRASTADPRPPGAPRPPTHLLNGAAPGQAGLADGPDWAVGAGRASGPGRAVLAAGPRLPAAPAEIAAIAPLTGPASVLVGADATVDAVAAAMDGAPLAHVAAHGSFRADNPLFSALELADGPLTVYDLERLRTPPARVVLSACDSGLSAVRPGDELMGFTAALLGLGTRTLIAPVVPVPAEVTTPLMVDLHRRLNAGEPPAVALANAQEAHRESGDAAYAAGAGFLCFGA</sequence>
<dbReference type="InterPro" id="IPR019734">
    <property type="entry name" value="TPR_rpt"/>
</dbReference>
<reference evidence="4" key="1">
    <citation type="journal article" date="2019" name="Int. J. Syst. Evol. Microbiol.">
        <title>The Global Catalogue of Microorganisms (GCM) 10K type strain sequencing project: providing services to taxonomists for standard genome sequencing and annotation.</title>
        <authorList>
            <consortium name="The Broad Institute Genomics Platform"/>
            <consortium name="The Broad Institute Genome Sequencing Center for Infectious Disease"/>
            <person name="Wu L."/>
            <person name="Ma J."/>
        </authorList>
    </citation>
    <scope>NUCLEOTIDE SEQUENCE [LARGE SCALE GENOMIC DNA]</scope>
    <source>
        <strain evidence="4">KCTC 12848</strain>
    </source>
</reference>
<evidence type="ECO:0000313" key="3">
    <source>
        <dbReference type="EMBL" id="MFC5058821.1"/>
    </source>
</evidence>
<name>A0ABV9YA20_9PSEU</name>
<dbReference type="InterPro" id="IPR011990">
    <property type="entry name" value="TPR-like_helical_dom_sf"/>
</dbReference>
<accession>A0ABV9YA20</accession>
<dbReference type="EMBL" id="JBHSJB010000034">
    <property type="protein sequence ID" value="MFC5058821.1"/>
    <property type="molecule type" value="Genomic_DNA"/>
</dbReference>
<dbReference type="SMART" id="SM00028">
    <property type="entry name" value="TPR"/>
    <property type="match status" value="5"/>
</dbReference>
<feature type="domain" description="CHAT" evidence="2">
    <location>
        <begin position="623"/>
        <end position="890"/>
    </location>
</feature>